<dbReference type="EMBL" id="ADLK01000005">
    <property type="protein sequence ID" value="KMW23645.1"/>
    <property type="molecule type" value="Genomic_DNA"/>
</dbReference>
<dbReference type="PROSITE" id="PS50937">
    <property type="entry name" value="HTH_MERR_2"/>
    <property type="match status" value="1"/>
</dbReference>
<dbReference type="InterPro" id="IPR047057">
    <property type="entry name" value="MerR_fam"/>
</dbReference>
<evidence type="ECO:0000256" key="2">
    <source>
        <dbReference type="SAM" id="Coils"/>
    </source>
</evidence>
<dbReference type="PANTHER" id="PTHR30204:SF96">
    <property type="entry name" value="CHROMOSOME-ANCHORING PROTEIN RACA"/>
    <property type="match status" value="1"/>
</dbReference>
<keyword evidence="1" id="KW-0238">DNA-binding</keyword>
<dbReference type="Proteomes" id="UP000037392">
    <property type="component" value="Unassembled WGS sequence"/>
</dbReference>
<comment type="caution">
    <text evidence="4">The sequence shown here is derived from an EMBL/GenBank/DDBJ whole genome shotgun (WGS) entry which is preliminary data.</text>
</comment>
<dbReference type="GO" id="GO:0003677">
    <property type="term" value="F:DNA binding"/>
    <property type="evidence" value="ECO:0007669"/>
    <property type="project" value="UniProtKB-KW"/>
</dbReference>
<evidence type="ECO:0000313" key="5">
    <source>
        <dbReference type="Proteomes" id="UP000037392"/>
    </source>
</evidence>
<dbReference type="SMART" id="SM00422">
    <property type="entry name" value="HTH_MERR"/>
    <property type="match status" value="1"/>
</dbReference>
<dbReference type="GeneID" id="93165635"/>
<dbReference type="Gene3D" id="1.10.1660.10">
    <property type="match status" value="1"/>
</dbReference>
<accession>A0A0J9F5W6</accession>
<dbReference type="PANTHER" id="PTHR30204">
    <property type="entry name" value="REDOX-CYCLING DRUG-SENSING TRANSCRIPTIONAL ACTIVATOR SOXR"/>
    <property type="match status" value="1"/>
</dbReference>
<sequence length="116" mass="13948">MKIGEFSREFQVPQHTIRYYVELGLLVPEVKNHQYSFNEDCRADMKLIEKSKAVGFPLKDIHKILSLRRLSNFASPEDSGKLALYMEERLRELEQEREQWEQRKRRLEKRIADLEP</sequence>
<keyword evidence="2" id="KW-0175">Coiled coil</keyword>
<proteinExistence type="predicted"/>
<evidence type="ECO:0000256" key="1">
    <source>
        <dbReference type="ARBA" id="ARBA00023125"/>
    </source>
</evidence>
<dbReference type="GO" id="GO:0003700">
    <property type="term" value="F:DNA-binding transcription factor activity"/>
    <property type="evidence" value="ECO:0007669"/>
    <property type="project" value="InterPro"/>
</dbReference>
<feature type="coiled-coil region" evidence="2">
    <location>
        <begin position="83"/>
        <end position="110"/>
    </location>
</feature>
<reference evidence="4 5" key="1">
    <citation type="submission" date="2011-04" db="EMBL/GenBank/DDBJ databases">
        <title>The Genome Sequence of Clostridium citroniae WAL-19142.</title>
        <authorList>
            <consortium name="The Broad Institute Genome Sequencing Platform"/>
            <person name="Earl A."/>
            <person name="Ward D."/>
            <person name="Feldgarden M."/>
            <person name="Gevers D."/>
            <person name="Warren Y.A."/>
            <person name="Tyrrell K.L."/>
            <person name="Citron D.M."/>
            <person name="Goldstein E.J."/>
            <person name="Daigneault M."/>
            <person name="Allen-Vercoe E."/>
            <person name="Young S.K."/>
            <person name="Zeng Q."/>
            <person name="Gargeya S."/>
            <person name="Fitzgerald M."/>
            <person name="Haas B."/>
            <person name="Abouelleil A."/>
            <person name="Alvarado L."/>
            <person name="Arachchi H.M."/>
            <person name="Berlin A."/>
            <person name="Brown A."/>
            <person name="Chapman S.B."/>
            <person name="Chen Z."/>
            <person name="Dunbar C."/>
            <person name="Freedman E."/>
            <person name="Gearin G."/>
            <person name="Gellesch M."/>
            <person name="Goldberg J."/>
            <person name="Griggs A."/>
            <person name="Gujja S."/>
            <person name="Heilman E.R."/>
            <person name="Heiman D."/>
            <person name="Howarth C."/>
            <person name="Larson L."/>
            <person name="Lui A."/>
            <person name="MacDonald P.J."/>
            <person name="Mehta T."/>
            <person name="Montmayeur A."/>
            <person name="Murphy C."/>
            <person name="Neiman D."/>
            <person name="Pearson M."/>
            <person name="Priest M."/>
            <person name="Roberts A."/>
            <person name="Saif S."/>
            <person name="Shea T."/>
            <person name="Shenoy N."/>
            <person name="Sisk P."/>
            <person name="Stolte C."/>
            <person name="Sykes S."/>
            <person name="White J."/>
            <person name="Yandava C."/>
            <person name="Wortman J."/>
            <person name="Nusbaum C."/>
            <person name="Birren B."/>
        </authorList>
    </citation>
    <scope>NUCLEOTIDE SEQUENCE [LARGE SCALE GENOMIC DNA]</scope>
    <source>
        <strain evidence="4 5">WAL-19142</strain>
    </source>
</reference>
<organism evidence="4 5">
    <name type="scientific">[Clostridium] citroniae WAL-19142</name>
    <dbReference type="NCBI Taxonomy" id="742734"/>
    <lineage>
        <taxon>Bacteria</taxon>
        <taxon>Bacillati</taxon>
        <taxon>Bacillota</taxon>
        <taxon>Clostridia</taxon>
        <taxon>Lachnospirales</taxon>
        <taxon>Lachnospiraceae</taxon>
        <taxon>Enterocloster</taxon>
    </lineage>
</organism>
<dbReference type="InterPro" id="IPR009061">
    <property type="entry name" value="DNA-bd_dom_put_sf"/>
</dbReference>
<name>A0A0J9F5W6_9FIRM</name>
<dbReference type="PATRIC" id="fig|742734.4.peg.915"/>
<gene>
    <name evidence="4" type="ORF">HMPREF9470_00861</name>
</gene>
<evidence type="ECO:0000259" key="3">
    <source>
        <dbReference type="PROSITE" id="PS50937"/>
    </source>
</evidence>
<dbReference type="SUPFAM" id="SSF46955">
    <property type="entry name" value="Putative DNA-binding domain"/>
    <property type="match status" value="1"/>
</dbReference>
<dbReference type="Pfam" id="PF13411">
    <property type="entry name" value="MerR_1"/>
    <property type="match status" value="1"/>
</dbReference>
<protein>
    <recommendedName>
        <fullName evidence="3">HTH merR-type domain-containing protein</fullName>
    </recommendedName>
</protein>
<feature type="domain" description="HTH merR-type" evidence="3">
    <location>
        <begin position="1"/>
        <end position="67"/>
    </location>
</feature>
<evidence type="ECO:0000313" key="4">
    <source>
        <dbReference type="EMBL" id="KMW23645.1"/>
    </source>
</evidence>
<dbReference type="RefSeq" id="WP_048929283.1">
    <property type="nucleotide sequence ID" value="NZ_KQ235876.1"/>
</dbReference>
<dbReference type="InterPro" id="IPR000551">
    <property type="entry name" value="MerR-type_HTH_dom"/>
</dbReference>
<dbReference type="AlphaFoldDB" id="A0A0J9F5W6"/>